<dbReference type="Gene3D" id="1.10.10.60">
    <property type="entry name" value="Homeodomain-like"/>
    <property type="match status" value="1"/>
</dbReference>
<keyword evidence="4" id="KW-0862">Zinc</keyword>
<evidence type="ECO:0000256" key="7">
    <source>
        <dbReference type="PROSITE-ProRule" id="PRU00320"/>
    </source>
</evidence>
<dbReference type="GO" id="GO:0003677">
    <property type="term" value="F:DNA binding"/>
    <property type="evidence" value="ECO:0007669"/>
    <property type="project" value="UniProtKB-UniRule"/>
</dbReference>
<evidence type="ECO:0000256" key="3">
    <source>
        <dbReference type="ARBA" id="ARBA00022771"/>
    </source>
</evidence>
<dbReference type="Pfam" id="PF03184">
    <property type="entry name" value="DDE_1"/>
    <property type="match status" value="1"/>
</dbReference>
<dbReference type="PROSITE" id="PS51253">
    <property type="entry name" value="HTH_CENPB"/>
    <property type="match status" value="1"/>
</dbReference>
<keyword evidence="3" id="KW-0863">Zinc-finger</keyword>
<reference evidence="11" key="1">
    <citation type="submission" date="2020-10" db="EMBL/GenBank/DDBJ databases">
        <title>Chromosome-scale genome assembly of the Allis shad, Alosa alosa.</title>
        <authorList>
            <person name="Margot Z."/>
            <person name="Christophe K."/>
            <person name="Cabau C."/>
            <person name="Louis A."/>
            <person name="Berthelot C."/>
            <person name="Parey E."/>
            <person name="Roest Crollius H."/>
            <person name="Montfort J."/>
            <person name="Robinson-Rechavi M."/>
            <person name="Bucao C."/>
            <person name="Bouchez O."/>
            <person name="Gislard M."/>
            <person name="Lluch J."/>
            <person name="Milhes M."/>
            <person name="Lampietro C."/>
            <person name="Lopez Roques C."/>
            <person name="Donnadieu C."/>
            <person name="Braasch I."/>
            <person name="Desvignes T."/>
            <person name="Postlethwait J."/>
            <person name="Bobe J."/>
            <person name="Guiguen Y."/>
        </authorList>
    </citation>
    <scope>NUCLEOTIDE SEQUENCE</scope>
    <source>
        <strain evidence="11">M-15738</strain>
        <tissue evidence="11">Blood</tissue>
    </source>
</reference>
<keyword evidence="2" id="KW-0479">Metal-binding</keyword>
<proteinExistence type="predicted"/>
<feature type="domain" description="HTH psq-type" evidence="9">
    <location>
        <begin position="1"/>
        <end position="49"/>
    </location>
</feature>
<protein>
    <recommendedName>
        <fullName evidence="13">HTH CENPB-type domain-containing protein</fullName>
    </recommendedName>
</protein>
<dbReference type="InterPro" id="IPR013083">
    <property type="entry name" value="Znf_RING/FYVE/PHD"/>
</dbReference>
<name>A0AAV6GS78_9TELE</name>
<dbReference type="SMART" id="SM00249">
    <property type="entry name" value="PHD"/>
    <property type="match status" value="1"/>
</dbReference>
<comment type="caution">
    <text evidence="11">The sequence shown here is derived from an EMBL/GenBank/DDBJ whole genome shotgun (WGS) entry which is preliminary data.</text>
</comment>
<dbReference type="InterPro" id="IPR050863">
    <property type="entry name" value="CenT-Element_Derived"/>
</dbReference>
<organism evidence="11 12">
    <name type="scientific">Alosa alosa</name>
    <name type="common">allis shad</name>
    <dbReference type="NCBI Taxonomy" id="278164"/>
    <lineage>
        <taxon>Eukaryota</taxon>
        <taxon>Metazoa</taxon>
        <taxon>Chordata</taxon>
        <taxon>Craniata</taxon>
        <taxon>Vertebrata</taxon>
        <taxon>Euteleostomi</taxon>
        <taxon>Actinopterygii</taxon>
        <taxon>Neopterygii</taxon>
        <taxon>Teleostei</taxon>
        <taxon>Clupei</taxon>
        <taxon>Clupeiformes</taxon>
        <taxon>Clupeoidei</taxon>
        <taxon>Clupeidae</taxon>
        <taxon>Alosa</taxon>
    </lineage>
</organism>
<dbReference type="Gene3D" id="3.30.40.10">
    <property type="entry name" value="Zinc/RING finger domain, C3HC4 (zinc finger)"/>
    <property type="match status" value="1"/>
</dbReference>
<evidence type="ECO:0000256" key="1">
    <source>
        <dbReference type="ARBA" id="ARBA00004123"/>
    </source>
</evidence>
<evidence type="ECO:0000313" key="12">
    <source>
        <dbReference type="Proteomes" id="UP000823561"/>
    </source>
</evidence>
<feature type="compositionally biased region" description="Basic and acidic residues" evidence="8">
    <location>
        <begin position="623"/>
        <end position="646"/>
    </location>
</feature>
<dbReference type="Pfam" id="PF05225">
    <property type="entry name" value="HTH_psq"/>
    <property type="match status" value="1"/>
</dbReference>
<comment type="subcellular location">
    <subcellularLocation>
        <location evidence="1 7">Nucleus</location>
    </subcellularLocation>
</comment>
<dbReference type="InterPro" id="IPR009057">
    <property type="entry name" value="Homeodomain-like_sf"/>
</dbReference>
<dbReference type="SUPFAM" id="SSF46689">
    <property type="entry name" value="Homeodomain-like"/>
    <property type="match status" value="1"/>
</dbReference>
<keyword evidence="6 7" id="KW-0539">Nucleus</keyword>
<sequence>MPRQKTYTEEDMERALRALEEGGSLRRVAAQFHIPHTTLQDRRKGRYALQPHPNRALMPDEEEALLRYIFWMAAHAFPITKSVALVLAIQICKRRGRPNPFVNMEKGLSKMWWSRFRARHPTVASRRANPLERERLHGATVERVDELFHICQALYDQHEFSGTLELIYNCDETGFGDKGHSRQRILCHKGQRCVYAQQVTTREHITVHCCANAAGESIPPFVIFRGSFPSTAYGLEGPQNALYGVSEKGYMDSDLFLKWLGHFVKYARQERPLLLFMDQHEAHPLDVAVYGSLKAAFSRLAQHGAGERRPAIGQAAIRPGAKARAGGGLYPHYIISGFRRTGLFPLNRMEVDESKLVKGLRDRSAGGECFDAPEDTDEDMSTPPCTVEGAAAPAASTSTTDNNCAANAASNTTTRRRICHQRDTLLHHRSKHLRSRHHHHHPRLVATGSRCHDHHRRPDALGPSCLLLVHHHHGRRCRCHHHGRRCCCHHRSHGHLHHSRRCLHLYLHHSHRCLYHHHGRRCCCHHRSHGHLHHSHRCLYHHHGRRCCCHHRSHGHLHHGRRWDHHRHRTVPDLPPLPQPLVRSGVIPGALADILLPPHIETPARGRGRRMPQPANVITSDANMRERAEREAEASRIEQQRQDRAAQRVVRQQQAAATQAAKAAARAVREAARRQREMAQFQARQEREARQAAAREARLAQESARAGPADCAMCGRMAPAGGSGQVLWLGCDSCTLWYHAQCVDVILVPEGEWYCPPATIWLQGRWPCSLEL</sequence>
<dbReference type="EMBL" id="JADWDJ010000007">
    <property type="protein sequence ID" value="KAG5278043.1"/>
    <property type="molecule type" value="Genomic_DNA"/>
</dbReference>
<dbReference type="InterPro" id="IPR007889">
    <property type="entry name" value="HTH_Psq"/>
</dbReference>
<evidence type="ECO:0000259" key="10">
    <source>
        <dbReference type="PROSITE" id="PS51253"/>
    </source>
</evidence>
<dbReference type="SUPFAM" id="SSF57903">
    <property type="entry name" value="FYVE/PHD zinc finger"/>
    <property type="match status" value="1"/>
</dbReference>
<dbReference type="PANTHER" id="PTHR19303:SF74">
    <property type="entry name" value="POGO TRANSPOSABLE ELEMENT WITH KRAB DOMAIN"/>
    <property type="match status" value="1"/>
</dbReference>
<dbReference type="PANTHER" id="PTHR19303">
    <property type="entry name" value="TRANSPOSON"/>
    <property type="match status" value="1"/>
</dbReference>
<gene>
    <name evidence="11" type="ORF">AALO_G00094560</name>
</gene>
<dbReference type="InterPro" id="IPR006600">
    <property type="entry name" value="HTH_CenpB_DNA-bd_dom"/>
</dbReference>
<dbReference type="InterPro" id="IPR011011">
    <property type="entry name" value="Znf_FYVE_PHD"/>
</dbReference>
<dbReference type="PROSITE" id="PS50960">
    <property type="entry name" value="HTH_PSQ"/>
    <property type="match status" value="1"/>
</dbReference>
<evidence type="ECO:0000313" key="11">
    <source>
        <dbReference type="EMBL" id="KAG5278043.1"/>
    </source>
</evidence>
<evidence type="ECO:0000256" key="8">
    <source>
        <dbReference type="SAM" id="MobiDB-lite"/>
    </source>
</evidence>
<dbReference type="InterPro" id="IPR001965">
    <property type="entry name" value="Znf_PHD"/>
</dbReference>
<dbReference type="CDD" id="cd15489">
    <property type="entry name" value="PHD_SF"/>
    <property type="match status" value="1"/>
</dbReference>
<keyword evidence="12" id="KW-1185">Reference proteome</keyword>
<feature type="DNA-binding region" description="H-T-H motif" evidence="7">
    <location>
        <begin position="25"/>
        <end position="45"/>
    </location>
</feature>
<evidence type="ECO:0000256" key="5">
    <source>
        <dbReference type="ARBA" id="ARBA00023125"/>
    </source>
</evidence>
<evidence type="ECO:0000256" key="6">
    <source>
        <dbReference type="ARBA" id="ARBA00023242"/>
    </source>
</evidence>
<evidence type="ECO:0000259" key="9">
    <source>
        <dbReference type="PROSITE" id="PS50960"/>
    </source>
</evidence>
<keyword evidence="5 7" id="KW-0238">DNA-binding</keyword>
<dbReference type="AlphaFoldDB" id="A0AAV6GS78"/>
<dbReference type="InterPro" id="IPR004875">
    <property type="entry name" value="DDE_SF_endonuclease_dom"/>
</dbReference>
<feature type="region of interest" description="Disordered" evidence="8">
    <location>
        <begin position="601"/>
        <end position="647"/>
    </location>
</feature>
<dbReference type="GO" id="GO:0005634">
    <property type="term" value="C:nucleus"/>
    <property type="evidence" value="ECO:0007669"/>
    <property type="project" value="UniProtKB-SubCell"/>
</dbReference>
<accession>A0AAV6GS78</accession>
<evidence type="ECO:0000256" key="2">
    <source>
        <dbReference type="ARBA" id="ARBA00022723"/>
    </source>
</evidence>
<evidence type="ECO:0008006" key="13">
    <source>
        <dbReference type="Google" id="ProtNLM"/>
    </source>
</evidence>
<feature type="domain" description="HTH CENPB-type" evidence="10">
    <location>
        <begin position="49"/>
        <end position="126"/>
    </location>
</feature>
<dbReference type="GO" id="GO:0008270">
    <property type="term" value="F:zinc ion binding"/>
    <property type="evidence" value="ECO:0007669"/>
    <property type="project" value="UniProtKB-KW"/>
</dbReference>
<evidence type="ECO:0000256" key="4">
    <source>
        <dbReference type="ARBA" id="ARBA00022833"/>
    </source>
</evidence>
<dbReference type="Proteomes" id="UP000823561">
    <property type="component" value="Chromosome 7"/>
</dbReference>